<sequence>MAAMLGLARHSVAGAAAGGPQDEMLERMRAAFPYPIATVPGQRALAEWQKLSRRGGGWPIIISGDEALERVLEQYSIDDRSVFPMPTNPDLPPFPAPRTPQEILTAAERIEVGAELQRLFDHEYGEDPFELEKGEWPQPHEIGSMGLSVDKDILTGAYLDKVHLCVLPTEDSADAAAYLRWGNWNACPPPEVHVAVHRKWHAEYGAQVVGMSGDVIGMRVTRRPASRGEALALAQEQYLYCSDIVLQGTETLEPLAAGLMESDWWYFWWD</sequence>
<gene>
    <name evidence="2" type="ORF">KYN89_04825</name>
</gene>
<protein>
    <submittedName>
        <fullName evidence="2">DUF4253 domain-containing protein</fullName>
    </submittedName>
</protein>
<dbReference type="Proteomes" id="UP000759298">
    <property type="component" value="Unassembled WGS sequence"/>
</dbReference>
<feature type="domain" description="DUF4253" evidence="1">
    <location>
        <begin position="164"/>
        <end position="270"/>
    </location>
</feature>
<evidence type="ECO:0000259" key="1">
    <source>
        <dbReference type="Pfam" id="PF14062"/>
    </source>
</evidence>
<dbReference type="EMBL" id="JAHWXP010000001">
    <property type="protein sequence ID" value="MBY8336364.1"/>
    <property type="molecule type" value="Genomic_DNA"/>
</dbReference>
<comment type="caution">
    <text evidence="2">The sequence shown here is derived from an EMBL/GenBank/DDBJ whole genome shotgun (WGS) entry which is preliminary data.</text>
</comment>
<evidence type="ECO:0000313" key="3">
    <source>
        <dbReference type="Proteomes" id="UP000759298"/>
    </source>
</evidence>
<proteinExistence type="predicted"/>
<evidence type="ECO:0000313" key="2">
    <source>
        <dbReference type="EMBL" id="MBY8336364.1"/>
    </source>
</evidence>
<name>A0ABS7PBB9_9SPHN</name>
<reference evidence="2 3" key="1">
    <citation type="submission" date="2021-07" db="EMBL/GenBank/DDBJ databases">
        <title>Alteriqipengyuania abyssalis NZ-12B nov, sp.nov isolated from deep sea sponge in pacific ocean.</title>
        <authorList>
            <person name="Tareen S."/>
            <person name="Wink J."/>
        </authorList>
    </citation>
    <scope>NUCLEOTIDE SEQUENCE [LARGE SCALE GENOMIC DNA]</scope>
    <source>
        <strain evidence="2 3">NZ-12B</strain>
    </source>
</reference>
<organism evidence="2 3">
    <name type="scientific">Alteriqipengyuania abyssalis</name>
    <dbReference type="NCBI Taxonomy" id="2860200"/>
    <lineage>
        <taxon>Bacteria</taxon>
        <taxon>Pseudomonadati</taxon>
        <taxon>Pseudomonadota</taxon>
        <taxon>Alphaproteobacteria</taxon>
        <taxon>Sphingomonadales</taxon>
        <taxon>Erythrobacteraceae</taxon>
        <taxon>Alteriqipengyuania</taxon>
    </lineage>
</organism>
<keyword evidence="3" id="KW-1185">Reference proteome</keyword>
<accession>A0ABS7PBB9</accession>
<dbReference type="InterPro" id="IPR025349">
    <property type="entry name" value="DUF4253"/>
</dbReference>
<dbReference type="Pfam" id="PF14062">
    <property type="entry name" value="DUF4253"/>
    <property type="match status" value="1"/>
</dbReference>